<sequence>MFQTSLHFTLALTALQLHSGSAASPPLTKEHLLLIFGRSGRVETCAATTGSKAINNPFIVLDHMLGMTP</sequence>
<evidence type="ECO:0000313" key="3">
    <source>
        <dbReference type="Proteomes" id="UP001187415"/>
    </source>
</evidence>
<keyword evidence="1" id="KW-0732">Signal</keyword>
<proteinExistence type="predicted"/>
<feature type="chain" id="PRO_5041704816" description="Secreted protein" evidence="1">
    <location>
        <begin position="23"/>
        <end position="69"/>
    </location>
</feature>
<protein>
    <recommendedName>
        <fullName evidence="4">Secreted protein</fullName>
    </recommendedName>
</protein>
<accession>A0AA88LUH9</accession>
<gene>
    <name evidence="2" type="ORF">Q5P01_021622</name>
</gene>
<dbReference type="AlphaFoldDB" id="A0AA88LUH9"/>
<feature type="signal peptide" evidence="1">
    <location>
        <begin position="1"/>
        <end position="22"/>
    </location>
</feature>
<comment type="caution">
    <text evidence="2">The sequence shown here is derived from an EMBL/GenBank/DDBJ whole genome shotgun (WGS) entry which is preliminary data.</text>
</comment>
<name>A0AA88LUH9_CHASR</name>
<keyword evidence="3" id="KW-1185">Reference proteome</keyword>
<dbReference type="Proteomes" id="UP001187415">
    <property type="component" value="Unassembled WGS sequence"/>
</dbReference>
<evidence type="ECO:0000256" key="1">
    <source>
        <dbReference type="SAM" id="SignalP"/>
    </source>
</evidence>
<organism evidence="2 3">
    <name type="scientific">Channa striata</name>
    <name type="common">Snakehead murrel</name>
    <name type="synonym">Ophicephalus striatus</name>
    <dbReference type="NCBI Taxonomy" id="64152"/>
    <lineage>
        <taxon>Eukaryota</taxon>
        <taxon>Metazoa</taxon>
        <taxon>Chordata</taxon>
        <taxon>Craniata</taxon>
        <taxon>Vertebrata</taxon>
        <taxon>Euteleostomi</taxon>
        <taxon>Actinopterygii</taxon>
        <taxon>Neopterygii</taxon>
        <taxon>Teleostei</taxon>
        <taxon>Neoteleostei</taxon>
        <taxon>Acanthomorphata</taxon>
        <taxon>Anabantaria</taxon>
        <taxon>Anabantiformes</taxon>
        <taxon>Channoidei</taxon>
        <taxon>Channidae</taxon>
        <taxon>Channa</taxon>
    </lineage>
</organism>
<evidence type="ECO:0008006" key="4">
    <source>
        <dbReference type="Google" id="ProtNLM"/>
    </source>
</evidence>
<reference evidence="2" key="1">
    <citation type="submission" date="2023-07" db="EMBL/GenBank/DDBJ databases">
        <title>Chromosome-level Genome Assembly of Striped Snakehead (Channa striata).</title>
        <authorList>
            <person name="Liu H."/>
        </authorList>
    </citation>
    <scope>NUCLEOTIDE SEQUENCE</scope>
    <source>
        <strain evidence="2">Gz</strain>
        <tissue evidence="2">Muscle</tissue>
    </source>
</reference>
<evidence type="ECO:0000313" key="2">
    <source>
        <dbReference type="EMBL" id="KAK2824447.1"/>
    </source>
</evidence>
<dbReference type="EMBL" id="JAUPFM010000017">
    <property type="protein sequence ID" value="KAK2824447.1"/>
    <property type="molecule type" value="Genomic_DNA"/>
</dbReference>